<dbReference type="InterPro" id="IPR050534">
    <property type="entry name" value="Coronavir_polyprotein_1ab"/>
</dbReference>
<accession>A0A9Q4E650</accession>
<dbReference type="PANTHER" id="PTHR43788:SF8">
    <property type="entry name" value="DNA-BINDING PROTEIN SMUBP-2"/>
    <property type="match status" value="1"/>
</dbReference>
<dbReference type="PANTHER" id="PTHR43788">
    <property type="entry name" value="DNA2/NAM7 HELICASE FAMILY MEMBER"/>
    <property type="match status" value="1"/>
</dbReference>
<dbReference type="InterPro" id="IPR041679">
    <property type="entry name" value="DNA2/NAM7-like_C"/>
</dbReference>
<dbReference type="GO" id="GO:0003678">
    <property type="term" value="F:DNA helicase activity"/>
    <property type="evidence" value="ECO:0007669"/>
    <property type="project" value="UniProtKB-ARBA"/>
</dbReference>
<protein>
    <submittedName>
        <fullName evidence="8">DEAD/DEAH box helicase</fullName>
    </submittedName>
</protein>
<organism evidence="8 9">
    <name type="scientific">Bacillus spizizenii</name>
    <name type="common">Bacillus subtilis subsp. spizizenii</name>
    <dbReference type="NCBI Taxonomy" id="96241"/>
    <lineage>
        <taxon>Bacteria</taxon>
        <taxon>Bacillati</taxon>
        <taxon>Bacillota</taxon>
        <taxon>Bacilli</taxon>
        <taxon>Bacillales</taxon>
        <taxon>Bacillaceae</taxon>
        <taxon>Bacillus</taxon>
    </lineage>
</organism>
<reference evidence="8" key="1">
    <citation type="submission" date="2022-02" db="EMBL/GenBank/DDBJ databases">
        <title>Crop Bioprotection Bacillus Genome Sequencing.</title>
        <authorList>
            <person name="Dunlap C."/>
        </authorList>
    </citation>
    <scope>NUCLEOTIDE SEQUENCE</scope>
    <source>
        <strain evidence="8">WR1O2A-53</strain>
    </source>
</reference>
<evidence type="ECO:0000256" key="4">
    <source>
        <dbReference type="ARBA" id="ARBA00022806"/>
    </source>
</evidence>
<dbReference type="InterPro" id="IPR041677">
    <property type="entry name" value="DNA2/NAM7_AAA_11"/>
</dbReference>
<keyword evidence="4 8" id="KW-0347">Helicase</keyword>
<dbReference type="InterPro" id="IPR047187">
    <property type="entry name" value="SF1_C_Upf1"/>
</dbReference>
<evidence type="ECO:0000256" key="5">
    <source>
        <dbReference type="ARBA" id="ARBA00022840"/>
    </source>
</evidence>
<evidence type="ECO:0000259" key="6">
    <source>
        <dbReference type="Pfam" id="PF13086"/>
    </source>
</evidence>
<dbReference type="Pfam" id="PF13086">
    <property type="entry name" value="AAA_11"/>
    <property type="match status" value="1"/>
</dbReference>
<dbReference type="GO" id="GO:0005524">
    <property type="term" value="F:ATP binding"/>
    <property type="evidence" value="ECO:0007669"/>
    <property type="project" value="UniProtKB-KW"/>
</dbReference>
<dbReference type="Gene3D" id="3.40.50.300">
    <property type="entry name" value="P-loop containing nucleotide triphosphate hydrolases"/>
    <property type="match status" value="3"/>
</dbReference>
<evidence type="ECO:0000256" key="2">
    <source>
        <dbReference type="ARBA" id="ARBA00022741"/>
    </source>
</evidence>
<feature type="domain" description="DNA2/NAM7 helicase helicase" evidence="6">
    <location>
        <begin position="247"/>
        <end position="426"/>
    </location>
</feature>
<sequence>MTAHHITKYFRDSVAADLKINFKNILFTITDLNSIYKGKLKKEDFQTLSDRQGDKLNIIIIAKTIKTIFNGQQKVDVNQEEMSGILYIPAILSSNGVLYPSEDKYPWIPREHLYPIIDQDLAVGHLDEFNEFMSNNFQRLKRNLNWNNYVGFAKDMYETVTDTEFTSLSVKGIELEQNVYVIKDNVINATGHILKLYDHLLANQTNHLPLYNRFIKQQAETITPLTPNGLSEMKMHVGQMGGEYPLSPSQRECLNHFNHMEEGDILAVNGPPGTGKTTLLQSLVANLYVQRALKKTEPPLIVASSTNNQAVTNIIESFGQIKPIWQTTNLECRWIEGVSSFAVYFPSVTKEKEAKEKGFQYTNSKGENFFDEVESEENVERSTKKMIDECNRYFGTHHTNIEQCERSIWNRLSTIEKIRQKLLLIFQEYERIAPQKGSIDTYHNYLLDEKRKAEESFQTIQARIEEWTVHFSKIPLVGRWFSFLPFIKRKIQSHVRYFIGQNESFLNESMSIDDIVSIYSVKAQETRVKMQQIDSIYQSISKLNQRYNNMINSLDEMQISVHEHKTVHSLDNMNERLDISIKYASFWLAIHYFECRWLREKRLTEKQKGKNFENVLKQFHLNMSMLAPCFVMTFYQLPKFSLAYDNGKEHFMYNEIDLLIVDEAGQVTPEIAACSFSLAKRAVVVGDVHQIEPVWNINQSLDVSLALSNCVIETIEDFDRLRELGLNTSESSVMRVACKSSKYEKYKERGLFLSEHRRCYDEIIDYCNKLVYKGNLEPMRGKASNDKKNRINRLLILPFGHIQVDSNHSSKKAGSRYNKVEAEAIAGWINRNFNDICNAYKGENQESLIGIITPFKMQVGIIKRALSPAVKKYVDVGTVHTFQGGERKIIIMSTVYGKKDGCFFIDANKSLLNVAVSRAKDSFIIMGDINCLSDSVSKPSGLLKKMLLEYNIVHA</sequence>
<dbReference type="Pfam" id="PF13087">
    <property type="entry name" value="AAA_12"/>
    <property type="match status" value="1"/>
</dbReference>
<feature type="domain" description="DNA2/NAM7 helicase-like C-terminal" evidence="7">
    <location>
        <begin position="744"/>
        <end position="929"/>
    </location>
</feature>
<evidence type="ECO:0000256" key="3">
    <source>
        <dbReference type="ARBA" id="ARBA00022801"/>
    </source>
</evidence>
<keyword evidence="2" id="KW-0547">Nucleotide-binding</keyword>
<keyword evidence="5" id="KW-0067">ATP-binding</keyword>
<evidence type="ECO:0000256" key="1">
    <source>
        <dbReference type="ARBA" id="ARBA00007913"/>
    </source>
</evidence>
<evidence type="ECO:0000313" key="8">
    <source>
        <dbReference type="EMBL" id="MCY8456070.1"/>
    </source>
</evidence>
<comment type="caution">
    <text evidence="8">The sequence shown here is derived from an EMBL/GenBank/DDBJ whole genome shotgun (WGS) entry which is preliminary data.</text>
</comment>
<evidence type="ECO:0000259" key="7">
    <source>
        <dbReference type="Pfam" id="PF13087"/>
    </source>
</evidence>
<dbReference type="EMBL" id="JALAPQ010000004">
    <property type="protein sequence ID" value="MCY8456070.1"/>
    <property type="molecule type" value="Genomic_DNA"/>
</dbReference>
<dbReference type="AlphaFoldDB" id="A0A9Q4E650"/>
<comment type="similarity">
    <text evidence="1">Belongs to the DNA2/NAM7 helicase family.</text>
</comment>
<dbReference type="SUPFAM" id="SSF52540">
    <property type="entry name" value="P-loop containing nucleoside triphosphate hydrolases"/>
    <property type="match status" value="1"/>
</dbReference>
<gene>
    <name evidence="8" type="ORF">MOC89_04060</name>
</gene>
<proteinExistence type="inferred from homology"/>
<dbReference type="CDD" id="cd18808">
    <property type="entry name" value="SF1_C_Upf1"/>
    <property type="match status" value="1"/>
</dbReference>
<evidence type="ECO:0000313" key="9">
    <source>
        <dbReference type="Proteomes" id="UP001078573"/>
    </source>
</evidence>
<keyword evidence="3" id="KW-0378">Hydrolase</keyword>
<dbReference type="GO" id="GO:0016787">
    <property type="term" value="F:hydrolase activity"/>
    <property type="evidence" value="ECO:0007669"/>
    <property type="project" value="UniProtKB-KW"/>
</dbReference>
<dbReference type="Proteomes" id="UP001078573">
    <property type="component" value="Unassembled WGS sequence"/>
</dbReference>
<name>A0A9Q4E650_BACSC</name>
<dbReference type="InterPro" id="IPR027417">
    <property type="entry name" value="P-loop_NTPase"/>
</dbReference>